<dbReference type="InterPro" id="IPR018490">
    <property type="entry name" value="cNMP-bd_dom_sf"/>
</dbReference>
<dbReference type="SUPFAM" id="SSF51206">
    <property type="entry name" value="cAMP-binding domain-like"/>
    <property type="match status" value="1"/>
</dbReference>
<name>A0A1Z3HUX5_9CYAN</name>
<dbReference type="OrthoDB" id="8969464at2"/>
<evidence type="ECO:0000256" key="1">
    <source>
        <dbReference type="ARBA" id="ARBA00023015"/>
    </source>
</evidence>
<dbReference type="PANTHER" id="PTHR24567:SF74">
    <property type="entry name" value="HTH-TYPE TRANSCRIPTIONAL REGULATOR ARCR"/>
    <property type="match status" value="1"/>
</dbReference>
<dbReference type="GO" id="GO:0003700">
    <property type="term" value="F:DNA-binding transcription factor activity"/>
    <property type="evidence" value="ECO:0007669"/>
    <property type="project" value="TreeGrafter"/>
</dbReference>
<dbReference type="Gene3D" id="2.60.120.10">
    <property type="entry name" value="Jelly Rolls"/>
    <property type="match status" value="1"/>
</dbReference>
<accession>A0A1Z3HUX5</accession>
<dbReference type="Proteomes" id="UP000191901">
    <property type="component" value="Chromosome"/>
</dbReference>
<dbReference type="EMBL" id="CP021983">
    <property type="protein sequence ID" value="ASC74121.1"/>
    <property type="molecule type" value="Genomic_DNA"/>
</dbReference>
<dbReference type="Gene3D" id="1.10.10.10">
    <property type="entry name" value="Winged helix-like DNA-binding domain superfamily/Winged helix DNA-binding domain"/>
    <property type="match status" value="1"/>
</dbReference>
<proteinExistence type="predicted"/>
<dbReference type="InterPro" id="IPR036390">
    <property type="entry name" value="WH_DNA-bd_sf"/>
</dbReference>
<keyword evidence="6" id="KW-1185">Reference proteome</keyword>
<reference evidence="5 6" key="1">
    <citation type="journal article" date="2016" name="Biochim. Biophys. Acta">
        <title>Characterization of red-shifted phycobilisomes isolated from the chlorophyll f-containing cyanobacterium Halomicronema hongdechloris.</title>
        <authorList>
            <person name="Li Y."/>
            <person name="Lin Y."/>
            <person name="Garvey C.J."/>
            <person name="Birch D."/>
            <person name="Corkery R.W."/>
            <person name="Loughlin P.C."/>
            <person name="Scheer H."/>
            <person name="Willows R.D."/>
            <person name="Chen M."/>
        </authorList>
    </citation>
    <scope>NUCLEOTIDE SEQUENCE [LARGE SCALE GENOMIC DNA]</scope>
    <source>
        <strain evidence="5 6">C2206</strain>
    </source>
</reference>
<dbReference type="CDD" id="cd00038">
    <property type="entry name" value="CAP_ED"/>
    <property type="match status" value="1"/>
</dbReference>
<evidence type="ECO:0000256" key="2">
    <source>
        <dbReference type="ARBA" id="ARBA00023125"/>
    </source>
</evidence>
<protein>
    <submittedName>
        <fullName evidence="5">Crp/Fnr family transcriptional regulator</fullName>
    </submittedName>
</protein>
<evidence type="ECO:0000256" key="3">
    <source>
        <dbReference type="ARBA" id="ARBA00023163"/>
    </source>
</evidence>
<dbReference type="InterPro" id="IPR014710">
    <property type="entry name" value="RmlC-like_jellyroll"/>
</dbReference>
<evidence type="ECO:0000259" key="4">
    <source>
        <dbReference type="PROSITE" id="PS50042"/>
    </source>
</evidence>
<dbReference type="PROSITE" id="PS50042">
    <property type="entry name" value="CNMP_BINDING_3"/>
    <property type="match status" value="1"/>
</dbReference>
<evidence type="ECO:0000313" key="5">
    <source>
        <dbReference type="EMBL" id="ASC74121.1"/>
    </source>
</evidence>
<dbReference type="SMART" id="SM00100">
    <property type="entry name" value="cNMP"/>
    <property type="match status" value="1"/>
</dbReference>
<dbReference type="KEGG" id="hhg:XM38_050960"/>
<dbReference type="InterPro" id="IPR036388">
    <property type="entry name" value="WH-like_DNA-bd_sf"/>
</dbReference>
<keyword evidence="1" id="KW-0805">Transcription regulation</keyword>
<gene>
    <name evidence="5" type="ORF">XM38_050960</name>
</gene>
<dbReference type="STRING" id="1641165.XM38_00720"/>
<dbReference type="Pfam" id="PF13545">
    <property type="entry name" value="HTH_Crp_2"/>
    <property type="match status" value="1"/>
</dbReference>
<dbReference type="SUPFAM" id="SSF46785">
    <property type="entry name" value="Winged helix' DNA-binding domain"/>
    <property type="match status" value="1"/>
</dbReference>
<sequence>MTYNRLLDALSAESYERLRPHLIPIHLTQGTSLHLPGDNIKYLYFPIDCLLSIITIMEDGATMESGIVGNQDVLGVSAFMSGSLPIRTEHVVQIAGTALKIDAEIFRRIFIQDQLLRQFFLKYTQAFIAQISQTSACNRLHSLEQRLCRWLLEAQARTESDHIELTQQFLAQMLGVRRAGVTQAAQKLQDNGLISYSRGHINVCDRPGLEANACECYRIVQEEYERLLFKK</sequence>
<dbReference type="GO" id="GO:0005829">
    <property type="term" value="C:cytosol"/>
    <property type="evidence" value="ECO:0007669"/>
    <property type="project" value="TreeGrafter"/>
</dbReference>
<evidence type="ECO:0000313" key="6">
    <source>
        <dbReference type="Proteomes" id="UP000191901"/>
    </source>
</evidence>
<keyword evidence="3" id="KW-0804">Transcription</keyword>
<feature type="domain" description="Cyclic nucleotide-binding" evidence="4">
    <location>
        <begin position="6"/>
        <end position="110"/>
    </location>
</feature>
<dbReference type="RefSeq" id="WP_080805033.1">
    <property type="nucleotide sequence ID" value="NZ_CP021983.2"/>
</dbReference>
<dbReference type="InterPro" id="IPR050397">
    <property type="entry name" value="Env_Response_Regulators"/>
</dbReference>
<dbReference type="PANTHER" id="PTHR24567">
    <property type="entry name" value="CRP FAMILY TRANSCRIPTIONAL REGULATORY PROTEIN"/>
    <property type="match status" value="1"/>
</dbReference>
<dbReference type="AlphaFoldDB" id="A0A1Z3HUX5"/>
<dbReference type="InterPro" id="IPR012318">
    <property type="entry name" value="HTH_CRP"/>
</dbReference>
<dbReference type="InterPro" id="IPR000595">
    <property type="entry name" value="cNMP-bd_dom"/>
</dbReference>
<keyword evidence="2" id="KW-0238">DNA-binding</keyword>
<dbReference type="GO" id="GO:0003677">
    <property type="term" value="F:DNA binding"/>
    <property type="evidence" value="ECO:0007669"/>
    <property type="project" value="UniProtKB-KW"/>
</dbReference>
<organism evidence="5 6">
    <name type="scientific">Halomicronema hongdechloris C2206</name>
    <dbReference type="NCBI Taxonomy" id="1641165"/>
    <lineage>
        <taxon>Bacteria</taxon>
        <taxon>Bacillati</taxon>
        <taxon>Cyanobacteriota</taxon>
        <taxon>Cyanophyceae</taxon>
        <taxon>Nodosilineales</taxon>
        <taxon>Nodosilineaceae</taxon>
        <taxon>Halomicronema</taxon>
    </lineage>
</organism>